<dbReference type="Gene3D" id="4.10.1060.10">
    <property type="entry name" value="Zinc finger, RanBP2-type"/>
    <property type="match status" value="1"/>
</dbReference>
<feature type="region of interest" description="Disordered" evidence="2">
    <location>
        <begin position="257"/>
        <end position="318"/>
    </location>
</feature>
<accession>A0A8J2SFW9</accession>
<dbReference type="GO" id="GO:0003723">
    <property type="term" value="F:RNA binding"/>
    <property type="evidence" value="ECO:0007669"/>
    <property type="project" value="UniProtKB-UniRule"/>
</dbReference>
<dbReference type="SMART" id="SM00360">
    <property type="entry name" value="RRM"/>
    <property type="match status" value="1"/>
</dbReference>
<feature type="compositionally biased region" description="Pro residues" evidence="2">
    <location>
        <begin position="284"/>
        <end position="303"/>
    </location>
</feature>
<reference evidence="4" key="1">
    <citation type="submission" date="2021-11" db="EMBL/GenBank/DDBJ databases">
        <authorList>
            <consortium name="Genoscope - CEA"/>
            <person name="William W."/>
        </authorList>
    </citation>
    <scope>NUCLEOTIDE SEQUENCE</scope>
</reference>
<dbReference type="Proteomes" id="UP000789595">
    <property type="component" value="Unassembled WGS sequence"/>
</dbReference>
<keyword evidence="5" id="KW-1185">Reference proteome</keyword>
<dbReference type="InterPro" id="IPR012340">
    <property type="entry name" value="NA-bd_OB-fold"/>
</dbReference>
<evidence type="ECO:0000256" key="1">
    <source>
        <dbReference type="PROSITE-ProRule" id="PRU00176"/>
    </source>
</evidence>
<feature type="compositionally biased region" description="Basic and acidic residues" evidence="2">
    <location>
        <begin position="453"/>
        <end position="494"/>
    </location>
</feature>
<protein>
    <recommendedName>
        <fullName evidence="3">RRM domain-containing protein</fullName>
    </recommendedName>
</protein>
<feature type="compositionally biased region" description="Polar residues" evidence="2">
    <location>
        <begin position="752"/>
        <end position="763"/>
    </location>
</feature>
<feature type="domain" description="RRM" evidence="3">
    <location>
        <begin position="193"/>
        <end position="263"/>
    </location>
</feature>
<feature type="region of interest" description="Disordered" evidence="2">
    <location>
        <begin position="443"/>
        <end position="497"/>
    </location>
</feature>
<feature type="compositionally biased region" description="Basic and acidic residues" evidence="2">
    <location>
        <begin position="257"/>
        <end position="268"/>
    </location>
</feature>
<gene>
    <name evidence="4" type="ORF">PECAL_1P33340</name>
</gene>
<evidence type="ECO:0000313" key="4">
    <source>
        <dbReference type="EMBL" id="CAH0366824.1"/>
    </source>
</evidence>
<name>A0A8J2SFW9_9STRA</name>
<dbReference type="Pfam" id="PF00076">
    <property type="entry name" value="RRM_1"/>
    <property type="match status" value="1"/>
</dbReference>
<evidence type="ECO:0000259" key="3">
    <source>
        <dbReference type="PROSITE" id="PS50102"/>
    </source>
</evidence>
<dbReference type="EMBL" id="CAKKNE010000001">
    <property type="protein sequence ID" value="CAH0366824.1"/>
    <property type="molecule type" value="Genomic_DNA"/>
</dbReference>
<dbReference type="InterPro" id="IPR035979">
    <property type="entry name" value="RBD_domain_sf"/>
</dbReference>
<dbReference type="InterPro" id="IPR000504">
    <property type="entry name" value="RRM_dom"/>
</dbReference>
<comment type="caution">
    <text evidence="4">The sequence shown here is derived from an EMBL/GenBank/DDBJ whole genome shotgun (WGS) entry which is preliminary data.</text>
</comment>
<evidence type="ECO:0000313" key="5">
    <source>
        <dbReference type="Proteomes" id="UP000789595"/>
    </source>
</evidence>
<proteinExistence type="predicted"/>
<organism evidence="4 5">
    <name type="scientific">Pelagomonas calceolata</name>
    <dbReference type="NCBI Taxonomy" id="35677"/>
    <lineage>
        <taxon>Eukaryota</taxon>
        <taxon>Sar</taxon>
        <taxon>Stramenopiles</taxon>
        <taxon>Ochrophyta</taxon>
        <taxon>Pelagophyceae</taxon>
        <taxon>Pelagomonadales</taxon>
        <taxon>Pelagomonadaceae</taxon>
        <taxon>Pelagomonas</taxon>
    </lineage>
</organism>
<dbReference type="AlphaFoldDB" id="A0A8J2SFW9"/>
<dbReference type="OrthoDB" id="448072at2759"/>
<dbReference type="CDD" id="cd00590">
    <property type="entry name" value="RRM_SF"/>
    <property type="match status" value="1"/>
</dbReference>
<keyword evidence="1" id="KW-0694">RNA-binding</keyword>
<evidence type="ECO:0000256" key="2">
    <source>
        <dbReference type="SAM" id="MobiDB-lite"/>
    </source>
</evidence>
<feature type="region of interest" description="Disordered" evidence="2">
    <location>
        <begin position="739"/>
        <end position="763"/>
    </location>
</feature>
<dbReference type="SUPFAM" id="SSF54928">
    <property type="entry name" value="RNA-binding domain, RBD"/>
    <property type="match status" value="1"/>
</dbReference>
<dbReference type="InterPro" id="IPR012677">
    <property type="entry name" value="Nucleotide-bd_a/b_plait_sf"/>
</dbReference>
<sequence>MATLEDAVRFDRELRPRALPALLGDFGLGHLTHKLQAADLDLPSAKLLQKHDLVELGIHGDSDREAFLELLKTRDVGVVVWYREDRGIGFVRPLGTDFDDGLSNVFVARADIVRGAKSLRSGVFVSYVADAADGGPNAVARDLRTLGTQVPSQPSGTKAADWRCPCGEVNFSRRSSCRRCDAPRVEGGPALSKTVFVGSLGPETKAPAIKRHFERVVGKVVDCSVVPGKYYGFVTFETAQLAEKALGKHDVDGRLLTVKKDTRPRDPKGLSGLPRSREASVDYTPPPPPPPPRPKVDIGPPPENAWGGPPRQSQPRTLGRSELVDDAALRGFADLIARDAGVPSNNNGLNGGTLPGWGAAPGFGSAREEARPSLVDALGGVELAPAPASAGFFGNGLGGLNALAAAPAPPPGMAQPPVDSRSLQEKMQDAIKRQDREAIRALMAGRDIGEDEAEKRRKEELERRENALREAENQRRRQEAEELQRRQAAEREAQLRAAEQAAREAALREAREQREAALRAREAEAARLEQTARDEAASLALARRMLADDEAALQARANAPSQPFATVSNVRAPQKLPSTKNEKGSAYDPTPSAPEVKRRVDAFLRAKNIDSRACAKMRGLKASDQIRLLRRLEARPVDSAVVMAAATRGDDFAATAAELDVLPSLALRKSADRLALTSAAVALLATLAPKDQDRVAASFDSPNGLRGLRNVEGFVRACFVGDKQIKNRAASAAARLIAAGGPPPRREEKASVTVTKTADTSPESVAPTLKALRAWLGTRPEGRMRSGEIDRFFNAHRGLPKPRGIKWLDQYLKQYGMRKRDSGNRSYFFIEVADGSAQ</sequence>
<dbReference type="Gene3D" id="2.40.50.140">
    <property type="entry name" value="Nucleic acid-binding proteins"/>
    <property type="match status" value="1"/>
</dbReference>
<dbReference type="Gene3D" id="3.30.70.330">
    <property type="match status" value="1"/>
</dbReference>
<dbReference type="PROSITE" id="PS50102">
    <property type="entry name" value="RRM"/>
    <property type="match status" value="1"/>
</dbReference>